<evidence type="ECO:0000313" key="2">
    <source>
        <dbReference type="Proteomes" id="UP000277007"/>
    </source>
</evidence>
<accession>A0A431VMP1</accession>
<evidence type="ECO:0008006" key="3">
    <source>
        <dbReference type="Google" id="ProtNLM"/>
    </source>
</evidence>
<keyword evidence="2" id="KW-1185">Reference proteome</keyword>
<comment type="caution">
    <text evidence="1">The sequence shown here is derived from an EMBL/GenBank/DDBJ whole genome shotgun (WGS) entry which is preliminary data.</text>
</comment>
<dbReference type="AlphaFoldDB" id="A0A431VMP1"/>
<name>A0A431VMP1_9PROT</name>
<evidence type="ECO:0000313" key="1">
    <source>
        <dbReference type="EMBL" id="RTR23610.1"/>
    </source>
</evidence>
<dbReference type="RefSeq" id="WP_126612178.1">
    <property type="nucleotide sequence ID" value="NZ_JBHUCY010000010.1"/>
</dbReference>
<dbReference type="EMBL" id="RXMA01000002">
    <property type="protein sequence ID" value="RTR23610.1"/>
    <property type="molecule type" value="Genomic_DNA"/>
</dbReference>
<organism evidence="1 2">
    <name type="scientific">Azospirillum griseum</name>
    <dbReference type="NCBI Taxonomy" id="2496639"/>
    <lineage>
        <taxon>Bacteria</taxon>
        <taxon>Pseudomonadati</taxon>
        <taxon>Pseudomonadota</taxon>
        <taxon>Alphaproteobacteria</taxon>
        <taxon>Rhodospirillales</taxon>
        <taxon>Azospirillaceae</taxon>
        <taxon>Azospirillum</taxon>
    </lineage>
</organism>
<gene>
    <name evidence="1" type="ORF">EJ903_03510</name>
</gene>
<reference evidence="1 2" key="1">
    <citation type="submission" date="2018-12" db="EMBL/GenBank/DDBJ databases">
        <authorList>
            <person name="Yang Y."/>
        </authorList>
    </citation>
    <scope>NUCLEOTIDE SEQUENCE [LARGE SCALE GENOMIC DNA]</scope>
    <source>
        <strain evidence="1 2">L-25-5w-1</strain>
    </source>
</reference>
<dbReference type="Proteomes" id="UP000277007">
    <property type="component" value="Unassembled WGS sequence"/>
</dbReference>
<protein>
    <recommendedName>
        <fullName evidence="3">Resolvase/invertase-type recombinase catalytic domain-containing protein</fullName>
    </recommendedName>
</protein>
<sequence length="119" mass="12446">MRIVYIHGTSAPADQLDEHTAAVADAIVVRDASAGRTRYDALLALLDEGDDLLTPGLEHLGDTARTALAALRRAVDAGIRVTLLRGGRDGGVVLQAVALLEALHDVGEAPPLRRPGGRP</sequence>
<proteinExistence type="predicted"/>